<keyword evidence="6" id="KW-0143">Chaperone</keyword>
<dbReference type="Gene3D" id="2.10.230.10">
    <property type="entry name" value="Heat shock protein DnaJ, cysteine-rich domain"/>
    <property type="match status" value="1"/>
</dbReference>
<dbReference type="InterPro" id="IPR036869">
    <property type="entry name" value="J_dom_sf"/>
</dbReference>
<dbReference type="PROSITE" id="PS51188">
    <property type="entry name" value="ZF_CR"/>
    <property type="match status" value="1"/>
</dbReference>
<feature type="region of interest" description="Disordered" evidence="7">
    <location>
        <begin position="207"/>
        <end position="229"/>
    </location>
</feature>
<evidence type="ECO:0000256" key="5">
    <source>
        <dbReference type="ARBA" id="ARBA00023016"/>
    </source>
</evidence>
<evidence type="ECO:0000259" key="9">
    <source>
        <dbReference type="PROSITE" id="PS51188"/>
    </source>
</evidence>
<dbReference type="GO" id="GO:0051082">
    <property type="term" value="F:unfolded protein binding"/>
    <property type="evidence" value="ECO:0007669"/>
    <property type="project" value="InterPro"/>
</dbReference>
<gene>
    <name evidence="10" type="ORF">METZ01_LOCUS513899</name>
</gene>
<name>A0A383EXV6_9ZZZZ</name>
<dbReference type="AlphaFoldDB" id="A0A383EXV6"/>
<accession>A0A383EXV6</accession>
<dbReference type="CDD" id="cd10719">
    <property type="entry name" value="DnaJ_zf"/>
    <property type="match status" value="1"/>
</dbReference>
<feature type="domain" description="J" evidence="8">
    <location>
        <begin position="18"/>
        <end position="83"/>
    </location>
</feature>
<dbReference type="PRINTS" id="PR00625">
    <property type="entry name" value="JDOMAIN"/>
</dbReference>
<feature type="non-terminal residue" evidence="10">
    <location>
        <position position="229"/>
    </location>
</feature>
<evidence type="ECO:0000259" key="8">
    <source>
        <dbReference type="PROSITE" id="PS50076"/>
    </source>
</evidence>
<reference evidence="10" key="1">
    <citation type="submission" date="2018-05" db="EMBL/GenBank/DDBJ databases">
        <authorList>
            <person name="Lanie J.A."/>
            <person name="Ng W.-L."/>
            <person name="Kazmierczak K.M."/>
            <person name="Andrzejewski T.M."/>
            <person name="Davidsen T.M."/>
            <person name="Wayne K.J."/>
            <person name="Tettelin H."/>
            <person name="Glass J.I."/>
            <person name="Rusch D."/>
            <person name="Podicherti R."/>
            <person name="Tsui H.-C.T."/>
            <person name="Winkler M.E."/>
        </authorList>
    </citation>
    <scope>NUCLEOTIDE SEQUENCE</scope>
</reference>
<dbReference type="GO" id="GO:0042026">
    <property type="term" value="P:protein refolding"/>
    <property type="evidence" value="ECO:0007669"/>
    <property type="project" value="TreeGrafter"/>
</dbReference>
<keyword evidence="1" id="KW-0479">Metal-binding</keyword>
<protein>
    <recommendedName>
        <fullName evidence="11">J domain-containing protein</fullName>
    </recommendedName>
</protein>
<sequence>YPDEEPPMTAQREWFEKDYYATLGVSKDASAKDVTRAYRKLARQLHPDANPGDQAAEARFKEVSAAYDVVGDEARRAEYDQVREMGPMGGFSGGTGPGGFPGGGFDLGDLFGEMFRGGHGAGGRGQRGADLETRLTLSFTEAVNGVTTSVHLVSDAACGTCLGSGARPGTRPMPCSSCGGRGVQAEDQGPFSFSRPCGQCGGRGHHIEDPCAPCRGSGVERRPREGKVR</sequence>
<organism evidence="10">
    <name type="scientific">marine metagenome</name>
    <dbReference type="NCBI Taxonomy" id="408172"/>
    <lineage>
        <taxon>unclassified sequences</taxon>
        <taxon>metagenomes</taxon>
        <taxon>ecological metagenomes</taxon>
    </lineage>
</organism>
<feature type="domain" description="CR-type" evidence="9">
    <location>
        <begin position="145"/>
        <end position="223"/>
    </location>
</feature>
<evidence type="ECO:0000256" key="3">
    <source>
        <dbReference type="ARBA" id="ARBA00022771"/>
    </source>
</evidence>
<proteinExistence type="predicted"/>
<dbReference type="SUPFAM" id="SSF57938">
    <property type="entry name" value="DnaJ/Hsp40 cysteine-rich domain"/>
    <property type="match status" value="1"/>
</dbReference>
<feature type="non-terminal residue" evidence="10">
    <location>
        <position position="1"/>
    </location>
</feature>
<dbReference type="GO" id="GO:0005737">
    <property type="term" value="C:cytoplasm"/>
    <property type="evidence" value="ECO:0007669"/>
    <property type="project" value="TreeGrafter"/>
</dbReference>
<evidence type="ECO:0008006" key="11">
    <source>
        <dbReference type="Google" id="ProtNLM"/>
    </source>
</evidence>
<dbReference type="SUPFAM" id="SSF46565">
    <property type="entry name" value="Chaperone J-domain"/>
    <property type="match status" value="1"/>
</dbReference>
<dbReference type="Pfam" id="PF00684">
    <property type="entry name" value="DnaJ_CXXCXGXG"/>
    <property type="match status" value="1"/>
</dbReference>
<dbReference type="PANTHER" id="PTHR43096">
    <property type="entry name" value="DNAJ HOMOLOG 1, MITOCHONDRIAL-RELATED"/>
    <property type="match status" value="1"/>
</dbReference>
<dbReference type="InterPro" id="IPR001623">
    <property type="entry name" value="DnaJ_domain"/>
</dbReference>
<keyword evidence="5" id="KW-0346">Stress response</keyword>
<dbReference type="FunFam" id="2.10.230.10:FF:000002">
    <property type="entry name" value="Molecular chaperone DnaJ"/>
    <property type="match status" value="1"/>
</dbReference>
<feature type="compositionally biased region" description="Basic and acidic residues" evidence="7">
    <location>
        <begin position="218"/>
        <end position="229"/>
    </location>
</feature>
<keyword evidence="2" id="KW-0677">Repeat</keyword>
<dbReference type="PANTHER" id="PTHR43096:SF54">
    <property type="entry name" value="CHAPERONE PROTEIN DNAJ 1"/>
    <property type="match status" value="1"/>
</dbReference>
<dbReference type="SMART" id="SM00271">
    <property type="entry name" value="DnaJ"/>
    <property type="match status" value="1"/>
</dbReference>
<evidence type="ECO:0000313" key="10">
    <source>
        <dbReference type="EMBL" id="SVE61045.1"/>
    </source>
</evidence>
<evidence type="ECO:0000256" key="4">
    <source>
        <dbReference type="ARBA" id="ARBA00022833"/>
    </source>
</evidence>
<dbReference type="GO" id="GO:0008270">
    <property type="term" value="F:zinc ion binding"/>
    <property type="evidence" value="ECO:0007669"/>
    <property type="project" value="UniProtKB-KW"/>
</dbReference>
<keyword evidence="3" id="KW-0863">Zinc-finger</keyword>
<dbReference type="Gene3D" id="1.10.287.110">
    <property type="entry name" value="DnaJ domain"/>
    <property type="match status" value="1"/>
</dbReference>
<evidence type="ECO:0000256" key="1">
    <source>
        <dbReference type="ARBA" id="ARBA00022723"/>
    </source>
</evidence>
<dbReference type="GO" id="GO:0031072">
    <property type="term" value="F:heat shock protein binding"/>
    <property type="evidence" value="ECO:0007669"/>
    <property type="project" value="InterPro"/>
</dbReference>
<evidence type="ECO:0000256" key="6">
    <source>
        <dbReference type="ARBA" id="ARBA00023186"/>
    </source>
</evidence>
<dbReference type="PROSITE" id="PS50076">
    <property type="entry name" value="DNAJ_2"/>
    <property type="match status" value="1"/>
</dbReference>
<dbReference type="InterPro" id="IPR001305">
    <property type="entry name" value="HSP_DnaJ_Cys-rich_dom"/>
</dbReference>
<evidence type="ECO:0000256" key="7">
    <source>
        <dbReference type="SAM" id="MobiDB-lite"/>
    </source>
</evidence>
<dbReference type="EMBL" id="UINC01229365">
    <property type="protein sequence ID" value="SVE61045.1"/>
    <property type="molecule type" value="Genomic_DNA"/>
</dbReference>
<dbReference type="Pfam" id="PF00226">
    <property type="entry name" value="DnaJ"/>
    <property type="match status" value="1"/>
</dbReference>
<evidence type="ECO:0000256" key="2">
    <source>
        <dbReference type="ARBA" id="ARBA00022737"/>
    </source>
</evidence>
<dbReference type="InterPro" id="IPR036410">
    <property type="entry name" value="HSP_DnaJ_Cys-rich_dom_sf"/>
</dbReference>
<keyword evidence="4" id="KW-0862">Zinc</keyword>
<dbReference type="CDD" id="cd06257">
    <property type="entry name" value="DnaJ"/>
    <property type="match status" value="1"/>
</dbReference>